<dbReference type="InterPro" id="IPR050282">
    <property type="entry name" value="Cycloisomerase_2"/>
</dbReference>
<dbReference type="InterPro" id="IPR019405">
    <property type="entry name" value="Lactonase_7-beta_prop"/>
</dbReference>
<dbReference type="OrthoDB" id="9972196at2759"/>
<dbReference type="RefSeq" id="XP_016646431.1">
    <property type="nucleotide sequence ID" value="XM_016783231.1"/>
</dbReference>
<organism evidence="3 4">
    <name type="scientific">Pseudallescheria apiosperma</name>
    <name type="common">Scedosporium apiospermum</name>
    <dbReference type="NCBI Taxonomy" id="563466"/>
    <lineage>
        <taxon>Eukaryota</taxon>
        <taxon>Fungi</taxon>
        <taxon>Dikarya</taxon>
        <taxon>Ascomycota</taxon>
        <taxon>Pezizomycotina</taxon>
        <taxon>Sordariomycetes</taxon>
        <taxon>Hypocreomycetidae</taxon>
        <taxon>Microascales</taxon>
        <taxon>Microascaceae</taxon>
        <taxon>Scedosporium</taxon>
    </lineage>
</organism>
<dbReference type="GO" id="GO:0017057">
    <property type="term" value="F:6-phosphogluconolactonase activity"/>
    <property type="evidence" value="ECO:0007669"/>
    <property type="project" value="TreeGrafter"/>
</dbReference>
<dbReference type="InterPro" id="IPR015943">
    <property type="entry name" value="WD40/YVTN_repeat-like_dom_sf"/>
</dbReference>
<evidence type="ECO:0000313" key="4">
    <source>
        <dbReference type="Proteomes" id="UP000028545"/>
    </source>
</evidence>
<feature type="signal peptide" evidence="2">
    <location>
        <begin position="1"/>
        <end position="16"/>
    </location>
</feature>
<sequence length="390" mass="40867">MPSLLSLLLLPTSAVASTLLVSHFEGTLYTLTLSDTSSLSVTGQVSTGGGMPSWLTLDSEAKKLYVTDEAWFGTTKLSTYAVAADGSLTKEAETPTPGGELHSCLYGGDDGKGFIAAAQYNGGAVINYKLPLSPAASTPIQHLKFTMSSPGPRPDRQDAPHIHSTFTDPTSRFLLSGDLGADVIRIFSIDPASGKLTECPAAATARGDGPRHGAFWGPADSADSDVTVLFTVNELGNSVTAWDVKYPADGGCLTLAKKKTIGTLPSGKTPPSGSKAAEVRVRDNFVYATNRFDKSFGQNEDSIALYEIDPATGDFEFVEITSAFASFPRTFEINGDGTLVAVGGQTSSNVAIIERNVTTGRLGGRLANVAVGRPGAEMNEDGLSAVIWNE</sequence>
<dbReference type="Pfam" id="PF10282">
    <property type="entry name" value="Lactonase"/>
    <property type="match status" value="1"/>
</dbReference>
<proteinExistence type="inferred from homology"/>
<dbReference type="PANTHER" id="PTHR30344">
    <property type="entry name" value="6-PHOSPHOGLUCONOLACTONASE-RELATED"/>
    <property type="match status" value="1"/>
</dbReference>
<dbReference type="InterPro" id="IPR011048">
    <property type="entry name" value="Haem_d1_sf"/>
</dbReference>
<name>A0A084GH20_PSEDA</name>
<protein>
    <recommendedName>
        <fullName evidence="5">6-phosphogluconolactonase</fullName>
    </recommendedName>
</protein>
<dbReference type="OMA" id="AWVGTYN"/>
<dbReference type="AlphaFoldDB" id="A0A084GH20"/>
<dbReference type="KEGG" id="sapo:SAPIO_CDS0457"/>
<evidence type="ECO:0000313" key="3">
    <source>
        <dbReference type="EMBL" id="KEZ46632.1"/>
    </source>
</evidence>
<evidence type="ECO:0008006" key="5">
    <source>
        <dbReference type="Google" id="ProtNLM"/>
    </source>
</evidence>
<evidence type="ECO:0000256" key="2">
    <source>
        <dbReference type="SAM" id="SignalP"/>
    </source>
</evidence>
<dbReference type="EMBL" id="JOWA01000022">
    <property type="protein sequence ID" value="KEZ46632.1"/>
    <property type="molecule type" value="Genomic_DNA"/>
</dbReference>
<evidence type="ECO:0000256" key="1">
    <source>
        <dbReference type="ARBA" id="ARBA00005564"/>
    </source>
</evidence>
<dbReference type="SUPFAM" id="SSF51004">
    <property type="entry name" value="C-terminal (heme d1) domain of cytochrome cd1-nitrite reductase"/>
    <property type="match status" value="1"/>
</dbReference>
<dbReference type="HOGENOM" id="CLU_038716_0_0_1"/>
<dbReference type="Gene3D" id="2.130.10.10">
    <property type="entry name" value="YVTN repeat-like/Quinoprotein amine dehydrogenase"/>
    <property type="match status" value="1"/>
</dbReference>
<dbReference type="Proteomes" id="UP000028545">
    <property type="component" value="Unassembled WGS sequence"/>
</dbReference>
<keyword evidence="4" id="KW-1185">Reference proteome</keyword>
<gene>
    <name evidence="3" type="ORF">SAPIO_CDS0457</name>
</gene>
<reference evidence="3 4" key="1">
    <citation type="journal article" date="2014" name="Genome Announc.">
        <title>Draft genome sequence of the pathogenic fungus Scedosporium apiospermum.</title>
        <authorList>
            <person name="Vandeputte P."/>
            <person name="Ghamrawi S."/>
            <person name="Rechenmann M."/>
            <person name="Iltis A."/>
            <person name="Giraud S."/>
            <person name="Fleury M."/>
            <person name="Thornton C."/>
            <person name="Delhaes L."/>
            <person name="Meyer W."/>
            <person name="Papon N."/>
            <person name="Bouchara J.P."/>
        </authorList>
    </citation>
    <scope>NUCLEOTIDE SEQUENCE [LARGE SCALE GENOMIC DNA]</scope>
    <source>
        <strain evidence="3 4">IHEM 14462</strain>
    </source>
</reference>
<keyword evidence="2" id="KW-0732">Signal</keyword>
<dbReference type="GeneID" id="27718609"/>
<accession>A0A084GH20</accession>
<comment type="similarity">
    <text evidence="1">Belongs to the cycloisomerase 2 family.</text>
</comment>
<comment type="caution">
    <text evidence="3">The sequence shown here is derived from an EMBL/GenBank/DDBJ whole genome shotgun (WGS) entry which is preliminary data.</text>
</comment>
<dbReference type="PANTHER" id="PTHR30344:SF1">
    <property type="entry name" value="6-PHOSPHOGLUCONOLACTONASE"/>
    <property type="match status" value="1"/>
</dbReference>
<dbReference type="VEuPathDB" id="FungiDB:SAPIO_CDS0457"/>
<feature type="chain" id="PRO_5001775656" description="6-phosphogluconolactonase" evidence="2">
    <location>
        <begin position="17"/>
        <end position="390"/>
    </location>
</feature>